<gene>
    <name evidence="4" type="ORF">SAMN05443144_11414</name>
</gene>
<dbReference type="PANTHER" id="PTHR30273">
    <property type="entry name" value="PERIPLASMIC SIGNAL SENSOR AND SIGMA FACTOR ACTIVATOR FECR-RELATED"/>
    <property type="match status" value="1"/>
</dbReference>
<dbReference type="InterPro" id="IPR006860">
    <property type="entry name" value="FecR"/>
</dbReference>
<dbReference type="GO" id="GO:0016989">
    <property type="term" value="F:sigma factor antagonist activity"/>
    <property type="evidence" value="ECO:0007669"/>
    <property type="project" value="TreeGrafter"/>
</dbReference>
<keyword evidence="5" id="KW-1185">Reference proteome</keyword>
<evidence type="ECO:0000256" key="1">
    <source>
        <dbReference type="SAM" id="Phobius"/>
    </source>
</evidence>
<evidence type="ECO:0000313" key="4">
    <source>
        <dbReference type="EMBL" id="SHF84590.1"/>
    </source>
</evidence>
<dbReference type="STRING" id="1194090.SAMN05443144_11414"/>
<dbReference type="PANTHER" id="PTHR30273:SF2">
    <property type="entry name" value="PROTEIN FECR"/>
    <property type="match status" value="1"/>
</dbReference>
<sequence length="358" mass="40357">MNWTILHKYLSDECTQAEKEKVEHWIRSDQRNQAFYDSLEKIWSIEPDHNIKVDAKDAWNSFREKISEEKEGEGEYASQKTLTGFQSIQSGKPGRKGYRRPVAVSIAAAMILLAGVLMYFFLPNFGATDQELAQKKSQIQEISTELGQRTSFRLADGTQVYLNADSRVQIPSTFGDSIRSVQLQGEAYFDVARDPSVPFVVYSGHSSTRVLGTRFGVKAYPQDERVQVVVEEGKVALSSSGRSAAEDLHLTANQVGLLGSDGEPQVTRVKGVSAYFAWKDGRMVFESTPFEKVIPQLERWYNVKIVTDTALYSRQVTASFSDEPMLEVINILALSLNAEFQRDGRNISFYLKNHKQVN</sequence>
<evidence type="ECO:0000259" key="2">
    <source>
        <dbReference type="Pfam" id="PF04773"/>
    </source>
</evidence>
<proteinExistence type="predicted"/>
<protein>
    <submittedName>
        <fullName evidence="4">FecR family protein</fullName>
    </submittedName>
</protein>
<dbReference type="Proteomes" id="UP000184041">
    <property type="component" value="Unassembled WGS sequence"/>
</dbReference>
<name>A0A1M5EZ48_9BACT</name>
<dbReference type="EMBL" id="FQUS01000014">
    <property type="protein sequence ID" value="SHF84590.1"/>
    <property type="molecule type" value="Genomic_DNA"/>
</dbReference>
<keyword evidence="1" id="KW-1133">Transmembrane helix</keyword>
<dbReference type="AlphaFoldDB" id="A0A1M5EZ48"/>
<organism evidence="4 5">
    <name type="scientific">Fodinibius roseus</name>
    <dbReference type="NCBI Taxonomy" id="1194090"/>
    <lineage>
        <taxon>Bacteria</taxon>
        <taxon>Pseudomonadati</taxon>
        <taxon>Balneolota</taxon>
        <taxon>Balneolia</taxon>
        <taxon>Balneolales</taxon>
        <taxon>Balneolaceae</taxon>
        <taxon>Fodinibius</taxon>
    </lineage>
</organism>
<dbReference type="InterPro" id="IPR012373">
    <property type="entry name" value="Ferrdict_sens_TM"/>
</dbReference>
<dbReference type="Pfam" id="PF04773">
    <property type="entry name" value="FecR"/>
    <property type="match status" value="1"/>
</dbReference>
<evidence type="ECO:0000259" key="3">
    <source>
        <dbReference type="Pfam" id="PF16344"/>
    </source>
</evidence>
<dbReference type="Gene3D" id="2.60.120.1440">
    <property type="match status" value="1"/>
</dbReference>
<feature type="domain" description="Protein FecR C-terminal" evidence="3">
    <location>
        <begin position="282"/>
        <end position="347"/>
    </location>
</feature>
<feature type="domain" description="FecR protein" evidence="2">
    <location>
        <begin position="141"/>
        <end position="235"/>
    </location>
</feature>
<dbReference type="RefSeq" id="WP_073065165.1">
    <property type="nucleotide sequence ID" value="NZ_FQUS01000014.1"/>
</dbReference>
<dbReference type="PIRSF" id="PIRSF018266">
    <property type="entry name" value="FecR"/>
    <property type="match status" value="1"/>
</dbReference>
<accession>A0A1M5EZ48</accession>
<dbReference type="OrthoDB" id="1452822at2"/>
<dbReference type="Pfam" id="PF16344">
    <property type="entry name" value="FecR_C"/>
    <property type="match status" value="1"/>
</dbReference>
<keyword evidence="1" id="KW-0472">Membrane</keyword>
<dbReference type="InterPro" id="IPR032508">
    <property type="entry name" value="FecR_C"/>
</dbReference>
<keyword evidence="1" id="KW-0812">Transmembrane</keyword>
<dbReference type="Gene3D" id="3.55.50.30">
    <property type="match status" value="1"/>
</dbReference>
<reference evidence="4 5" key="1">
    <citation type="submission" date="2016-11" db="EMBL/GenBank/DDBJ databases">
        <authorList>
            <person name="Jaros S."/>
            <person name="Januszkiewicz K."/>
            <person name="Wedrychowicz H."/>
        </authorList>
    </citation>
    <scope>NUCLEOTIDE SEQUENCE [LARGE SCALE GENOMIC DNA]</scope>
    <source>
        <strain evidence="4 5">DSM 21986</strain>
    </source>
</reference>
<evidence type="ECO:0000313" key="5">
    <source>
        <dbReference type="Proteomes" id="UP000184041"/>
    </source>
</evidence>
<feature type="transmembrane region" description="Helical" evidence="1">
    <location>
        <begin position="102"/>
        <end position="122"/>
    </location>
</feature>